<dbReference type="Gene3D" id="3.30.40.10">
    <property type="entry name" value="Zinc/RING finger domain, C3HC4 (zinc finger)"/>
    <property type="match status" value="1"/>
</dbReference>
<dbReference type="InterPro" id="IPR019787">
    <property type="entry name" value="Znf_PHD-finger"/>
</dbReference>
<dbReference type="GO" id="GO:0048188">
    <property type="term" value="C:Set1C/COMPASS complex"/>
    <property type="evidence" value="ECO:0007669"/>
    <property type="project" value="InterPro"/>
</dbReference>
<protein>
    <recommendedName>
        <fullName evidence="8">PHD-type domain-containing protein</fullName>
    </recommendedName>
</protein>
<reference evidence="9 10" key="1">
    <citation type="submission" date="2016-07" db="EMBL/GenBank/DDBJ databases">
        <title>Pervasive Adenine N6-methylation of Active Genes in Fungi.</title>
        <authorList>
            <consortium name="DOE Joint Genome Institute"/>
            <person name="Mondo S.J."/>
            <person name="Dannebaum R.O."/>
            <person name="Kuo R.C."/>
            <person name="Labutti K."/>
            <person name="Haridas S."/>
            <person name="Kuo A."/>
            <person name="Salamov A."/>
            <person name="Ahrendt S.R."/>
            <person name="Lipzen A."/>
            <person name="Sullivan W."/>
            <person name="Andreopoulos W.B."/>
            <person name="Clum A."/>
            <person name="Lindquist E."/>
            <person name="Daum C."/>
            <person name="Ramamoorthy G.K."/>
            <person name="Gryganskyi A."/>
            <person name="Culley D."/>
            <person name="Magnuson J.K."/>
            <person name="James T.Y."/>
            <person name="O'Malley M.A."/>
            <person name="Stajich J.E."/>
            <person name="Spatafora J.W."/>
            <person name="Visel A."/>
            <person name="Grigoriev I.V."/>
        </authorList>
    </citation>
    <scope>NUCLEOTIDE SEQUENCE [LARGE SCALE GENOMIC DNA]</scope>
    <source>
        <strain evidence="9 10">CBS 931.73</strain>
    </source>
</reference>
<feature type="region of interest" description="Disordered" evidence="7">
    <location>
        <begin position="162"/>
        <end position="194"/>
    </location>
</feature>
<organism evidence="9 10">
    <name type="scientific">Basidiobolus meristosporus CBS 931.73</name>
    <dbReference type="NCBI Taxonomy" id="1314790"/>
    <lineage>
        <taxon>Eukaryota</taxon>
        <taxon>Fungi</taxon>
        <taxon>Fungi incertae sedis</taxon>
        <taxon>Zoopagomycota</taxon>
        <taxon>Entomophthoromycotina</taxon>
        <taxon>Basidiobolomycetes</taxon>
        <taxon>Basidiobolales</taxon>
        <taxon>Basidiobolaceae</taxon>
        <taxon>Basidiobolus</taxon>
    </lineage>
</organism>
<dbReference type="SUPFAM" id="SSF57903">
    <property type="entry name" value="FYVE/PHD zinc finger"/>
    <property type="match status" value="1"/>
</dbReference>
<comment type="caution">
    <text evidence="9">The sequence shown here is derived from an EMBL/GenBank/DDBJ whole genome shotgun (WGS) entry which is preliminary data.</text>
</comment>
<dbReference type="OrthoDB" id="418595at2759"/>
<feature type="compositionally biased region" description="Low complexity" evidence="7">
    <location>
        <begin position="165"/>
        <end position="189"/>
    </location>
</feature>
<dbReference type="InterPro" id="IPR001965">
    <property type="entry name" value="Znf_PHD"/>
</dbReference>
<dbReference type="InParanoid" id="A0A1Y1YAW9"/>
<sequence length="631" mass="69721">MDTPPLTDAYSFSSLPSLSMEQPKNLPEQLYLRTGPPTTARERKVAKTEPVTSPFKTIRRISSFTIPRSKPPPKPVLAGTHGTNNCPAIPTPDNYRKRSLPLDARGLARDGQLGYSGLGLTEKKSRLAGSVEFHLTSVVEDNSHVLDQNLNITHVSMNKILPQRPSTVTPTGPSTNTSPIIISSQTPSPECKRPKSLSTLNGLRFTLMDAFKRIQSSYKPVIKQTPLNPRTVTITGSPRMICSRGSLVIGSSENFLRVTPSKKPLLPERQPTPQFGVSRFRVGRQLDRPHGARHRSSAVPFSCTKCQKKYKTSRGYKNHRCSRKTEDMVDCVCGRDRSDIGTMIFCDMCRNWLHLKCLGITEDNLPEQYFCPKCATAAHGKSITRAPGASKKPSTMSALAPYLLPSDLTTEDPHDLYQNTLQPTHGDLATDPFDSDGELPAFDDTDGVDLSSGTGQYPSLLFENDDDMYMLFSDVPPYDGTDALSSEVNGFVSEPCLDYDDTYRQFASKPQTVYDQVSQSNSMYSLSSMAAEFMSDPFSDIPQSDDPLSSHQMFETPAIASAPNFSIPHSEDPQTLFDFNSEDPNQLFSFTDSCTDFSMLPSAISETLEWPADPFNMESVFGDVIDADYVS</sequence>
<keyword evidence="3 6" id="KW-0863">Zinc-finger</keyword>
<evidence type="ECO:0000256" key="6">
    <source>
        <dbReference type="PROSITE-ProRule" id="PRU00146"/>
    </source>
</evidence>
<evidence type="ECO:0000256" key="4">
    <source>
        <dbReference type="ARBA" id="ARBA00022833"/>
    </source>
</evidence>
<gene>
    <name evidence="9" type="ORF">K493DRAFT_407697</name>
</gene>
<feature type="domain" description="PHD-type" evidence="8">
    <location>
        <begin position="328"/>
        <end position="377"/>
    </location>
</feature>
<dbReference type="InterPro" id="IPR037869">
    <property type="entry name" value="Spp1/CFP1"/>
</dbReference>
<evidence type="ECO:0000313" key="9">
    <source>
        <dbReference type="EMBL" id="ORX95181.1"/>
    </source>
</evidence>
<dbReference type="PROSITE" id="PS50016">
    <property type="entry name" value="ZF_PHD_2"/>
    <property type="match status" value="1"/>
</dbReference>
<dbReference type="SMART" id="SM00249">
    <property type="entry name" value="PHD"/>
    <property type="match status" value="1"/>
</dbReference>
<keyword evidence="2" id="KW-0479">Metal-binding</keyword>
<evidence type="ECO:0000256" key="3">
    <source>
        <dbReference type="ARBA" id="ARBA00022771"/>
    </source>
</evidence>
<comment type="subcellular location">
    <subcellularLocation>
        <location evidence="1">Nucleus</location>
    </subcellularLocation>
</comment>
<keyword evidence="10" id="KW-1185">Reference proteome</keyword>
<dbReference type="GO" id="GO:0045893">
    <property type="term" value="P:positive regulation of DNA-templated transcription"/>
    <property type="evidence" value="ECO:0007669"/>
    <property type="project" value="TreeGrafter"/>
</dbReference>
<accession>A0A1Y1YAW9</accession>
<feature type="region of interest" description="Disordered" evidence="7">
    <location>
        <begin position="67"/>
        <end position="96"/>
    </location>
</feature>
<feature type="region of interest" description="Disordered" evidence="7">
    <location>
        <begin position="1"/>
        <end position="42"/>
    </location>
</feature>
<name>A0A1Y1YAW9_9FUNG</name>
<dbReference type="Pfam" id="PF00628">
    <property type="entry name" value="PHD"/>
    <property type="match status" value="1"/>
</dbReference>
<dbReference type="STRING" id="1314790.A0A1Y1YAW9"/>
<evidence type="ECO:0000256" key="5">
    <source>
        <dbReference type="ARBA" id="ARBA00023242"/>
    </source>
</evidence>
<keyword evidence="4" id="KW-0862">Zinc</keyword>
<evidence type="ECO:0000256" key="2">
    <source>
        <dbReference type="ARBA" id="ARBA00022723"/>
    </source>
</evidence>
<dbReference type="PANTHER" id="PTHR46174">
    <property type="entry name" value="CXXC-TYPE ZINC FINGER PROTEIN 1"/>
    <property type="match status" value="1"/>
</dbReference>
<dbReference type="EMBL" id="MCFE01000183">
    <property type="protein sequence ID" value="ORX95181.1"/>
    <property type="molecule type" value="Genomic_DNA"/>
</dbReference>
<dbReference type="AlphaFoldDB" id="A0A1Y1YAW9"/>
<keyword evidence="5" id="KW-0539">Nucleus</keyword>
<dbReference type="PANTHER" id="PTHR46174:SF1">
    <property type="entry name" value="CXXC-TYPE ZINC FINGER PROTEIN 1"/>
    <property type="match status" value="1"/>
</dbReference>
<dbReference type="InterPro" id="IPR013083">
    <property type="entry name" value="Znf_RING/FYVE/PHD"/>
</dbReference>
<evidence type="ECO:0000313" key="10">
    <source>
        <dbReference type="Proteomes" id="UP000193498"/>
    </source>
</evidence>
<dbReference type="Proteomes" id="UP000193498">
    <property type="component" value="Unassembled WGS sequence"/>
</dbReference>
<feature type="compositionally biased region" description="Polar residues" evidence="7">
    <location>
        <begin position="10"/>
        <end position="22"/>
    </location>
</feature>
<dbReference type="GO" id="GO:0008270">
    <property type="term" value="F:zinc ion binding"/>
    <property type="evidence" value="ECO:0007669"/>
    <property type="project" value="UniProtKB-KW"/>
</dbReference>
<evidence type="ECO:0000259" key="8">
    <source>
        <dbReference type="PROSITE" id="PS50016"/>
    </source>
</evidence>
<evidence type="ECO:0000256" key="1">
    <source>
        <dbReference type="ARBA" id="ARBA00004123"/>
    </source>
</evidence>
<evidence type="ECO:0000256" key="7">
    <source>
        <dbReference type="SAM" id="MobiDB-lite"/>
    </source>
</evidence>
<dbReference type="InterPro" id="IPR011011">
    <property type="entry name" value="Znf_FYVE_PHD"/>
</dbReference>
<proteinExistence type="predicted"/>